<dbReference type="InterPro" id="IPR050550">
    <property type="entry name" value="SEC23_SEC24_subfamily"/>
</dbReference>
<dbReference type="GO" id="GO:0030127">
    <property type="term" value="C:COPII vesicle coat"/>
    <property type="evidence" value="ECO:0007669"/>
    <property type="project" value="TreeGrafter"/>
</dbReference>
<dbReference type="GO" id="GO:0008270">
    <property type="term" value="F:zinc ion binding"/>
    <property type="evidence" value="ECO:0007669"/>
    <property type="project" value="TreeGrafter"/>
</dbReference>
<gene>
    <name evidence="1" type="ORF">DBRI1063_LOCUS6138</name>
</gene>
<evidence type="ECO:0000313" key="1">
    <source>
        <dbReference type="EMBL" id="CAD9320775.1"/>
    </source>
</evidence>
<proteinExistence type="predicted"/>
<dbReference type="AlphaFoldDB" id="A0A7S1YVG9"/>
<name>A0A7S1YVG9_9STRA</name>
<dbReference type="PANTHER" id="PTHR13803">
    <property type="entry name" value="SEC24-RELATED PROTEIN"/>
    <property type="match status" value="1"/>
</dbReference>
<accession>A0A7S1YVG9</accession>
<dbReference type="GO" id="GO:0070971">
    <property type="term" value="C:endoplasmic reticulum exit site"/>
    <property type="evidence" value="ECO:0007669"/>
    <property type="project" value="TreeGrafter"/>
</dbReference>
<organism evidence="1">
    <name type="scientific">Ditylum brightwellii</name>
    <dbReference type="NCBI Taxonomy" id="49249"/>
    <lineage>
        <taxon>Eukaryota</taxon>
        <taxon>Sar</taxon>
        <taxon>Stramenopiles</taxon>
        <taxon>Ochrophyta</taxon>
        <taxon>Bacillariophyta</taxon>
        <taxon>Mediophyceae</taxon>
        <taxon>Lithodesmiophycidae</taxon>
        <taxon>Lithodesmiales</taxon>
        <taxon>Lithodesmiaceae</taxon>
        <taxon>Ditylum</taxon>
    </lineage>
</organism>
<reference evidence="1" key="1">
    <citation type="submission" date="2021-01" db="EMBL/GenBank/DDBJ databases">
        <authorList>
            <person name="Corre E."/>
            <person name="Pelletier E."/>
            <person name="Niang G."/>
            <person name="Scheremetjew M."/>
            <person name="Finn R."/>
            <person name="Kale V."/>
            <person name="Holt S."/>
            <person name="Cochrane G."/>
            <person name="Meng A."/>
            <person name="Brown T."/>
            <person name="Cohen L."/>
        </authorList>
    </citation>
    <scope>NUCLEOTIDE SEQUENCE</scope>
    <source>
        <strain evidence="1">Pop2</strain>
    </source>
</reference>
<dbReference type="GO" id="GO:0090110">
    <property type="term" value="P:COPII-coated vesicle cargo loading"/>
    <property type="evidence" value="ECO:0007669"/>
    <property type="project" value="TreeGrafter"/>
</dbReference>
<dbReference type="Gene3D" id="1.20.120.730">
    <property type="entry name" value="Sec23/Sec24 helical domain"/>
    <property type="match status" value="1"/>
</dbReference>
<dbReference type="GO" id="GO:0000149">
    <property type="term" value="F:SNARE binding"/>
    <property type="evidence" value="ECO:0007669"/>
    <property type="project" value="TreeGrafter"/>
</dbReference>
<sequence>MFRLRLTPTLGMDRTPFEPLSSLGDDANRPKPVRFYRSKGMLGPVSSSPDGGDDLWIAGSCDDTTTYSFDLDITSNSGHVIGTVFVEGRGEVNLSPGMQSCFAYTSIIKNEDGQYVTVRRLRVLTTNVKVAADTETLTNSLDAEALAVVLFHKLNAASMDEGLLEVREATQTWLISTLLCAYRSAELHEVRRKMRASRGLSPCESDSLFFANERLLDRQGGQLSDREKLLARGHNRLCSLPLLTYALIQCDALRPGKGTFRPTIDARCAASSNLSAMPPASLARGIAPRIEVWLSGDDCREPVVDSVNMNMEALRQVIMEYQPVRDEQSSPDASDISFPVLFVDSPRLVMVFDCRYLDNSQSLVPIREKIKISDTLLSLVEIAAQSYRVPAPIYYFLGGSSNANFNEVTPISLLHDILLEDSGTSDGVSDYHAWTAKIAEEVLEEIDAESKDSSR</sequence>
<dbReference type="PANTHER" id="PTHR13803:SF17">
    <property type="entry name" value="PROTEIN TRANSPORT PROTEIN SEC24"/>
    <property type="match status" value="1"/>
</dbReference>
<dbReference type="EMBL" id="HBGN01009583">
    <property type="protein sequence ID" value="CAD9320775.1"/>
    <property type="molecule type" value="Transcribed_RNA"/>
</dbReference>
<protein>
    <submittedName>
        <fullName evidence="1">Uncharacterized protein</fullName>
    </submittedName>
</protein>